<dbReference type="Proteomes" id="UP000241216">
    <property type="component" value="Segment"/>
</dbReference>
<sequence>MTNPFIDPSQAGGYVPLSQPEAVQVYDGISTIQDAHSHIQHYLALIDEVVTRSPQDPDVQVAGAKVVGELSKRASDTKDTARTYLWNRYGAGTHATPGGEKFSLSKPASSRRVDYKTLENDFPDVYEAVVKTTMPGTDTMGRLTIK</sequence>
<organism evidence="1 2">
    <name type="scientific">Corynebacterium phage phi674</name>
    <dbReference type="NCBI Taxonomy" id="2052822"/>
    <lineage>
        <taxon>Viruses</taxon>
        <taxon>Duplodnaviria</taxon>
        <taxon>Heunggongvirae</taxon>
        <taxon>Uroviricota</taxon>
        <taxon>Caudoviricetes</taxon>
        <taxon>Ikedavirus</taxon>
        <taxon>Ikedavirus phi674</taxon>
    </lineage>
</organism>
<gene>
    <name evidence="1" type="ORF">phi674_gp51</name>
</gene>
<evidence type="ECO:0000313" key="1">
    <source>
        <dbReference type="EMBL" id="ATW62969.1"/>
    </source>
</evidence>
<dbReference type="EMBL" id="MG324354">
    <property type="protein sequence ID" value="ATW62969.1"/>
    <property type="molecule type" value="Genomic_DNA"/>
</dbReference>
<protein>
    <submittedName>
        <fullName evidence="1">Uncharacterized protein</fullName>
    </submittedName>
</protein>
<name>A0A2H4PJ15_9CAUD</name>
<evidence type="ECO:0000313" key="2">
    <source>
        <dbReference type="Proteomes" id="UP000241216"/>
    </source>
</evidence>
<accession>A0A2H4PJ15</accession>
<proteinExistence type="predicted"/>
<dbReference type="OrthoDB" id="30925at10239"/>
<keyword evidence="2" id="KW-1185">Reference proteome</keyword>
<reference evidence="2" key="1">
    <citation type="submission" date="2017-10" db="EMBL/GenBank/DDBJ databases">
        <title>Complete nucleotide sequences and annotations of phi673 and phi674, two new lytic phages of Corynebacterium glutamicum ATCC 13032.</title>
        <authorList>
            <person name="Yomantas Y.A.V."/>
            <person name="Abalakina E.G."/>
            <person name="Lobanova J.S."/>
            <person name="Mamontov V.T.A."/>
            <person name="Stoynova N.V."/>
            <person name="Mashko S.V."/>
        </authorList>
    </citation>
    <scope>NUCLEOTIDE SEQUENCE [LARGE SCALE GENOMIC DNA]</scope>
</reference>